<dbReference type="RefSeq" id="WP_303904814.1">
    <property type="nucleotide sequence ID" value="NZ_DYXC01000072.1"/>
</dbReference>
<evidence type="ECO:0000313" key="2">
    <source>
        <dbReference type="EMBL" id="HJF14505.1"/>
    </source>
</evidence>
<name>A0A921FLQ3_9MICC</name>
<feature type="compositionally biased region" description="Basic residues" evidence="1">
    <location>
        <begin position="1"/>
        <end position="20"/>
    </location>
</feature>
<dbReference type="EMBL" id="DYXC01000072">
    <property type="protein sequence ID" value="HJF14505.1"/>
    <property type="molecule type" value="Genomic_DNA"/>
</dbReference>
<organism evidence="2 3">
    <name type="scientific">Enteractinococcus helveticum</name>
    <dbReference type="NCBI Taxonomy" id="1837282"/>
    <lineage>
        <taxon>Bacteria</taxon>
        <taxon>Bacillati</taxon>
        <taxon>Actinomycetota</taxon>
        <taxon>Actinomycetes</taxon>
        <taxon>Micrococcales</taxon>
        <taxon>Micrococcaceae</taxon>
    </lineage>
</organism>
<evidence type="ECO:0000256" key="1">
    <source>
        <dbReference type="SAM" id="MobiDB-lite"/>
    </source>
</evidence>
<protein>
    <recommendedName>
        <fullName evidence="4">ATP/GTP-binding protein</fullName>
    </recommendedName>
</protein>
<feature type="region of interest" description="Disordered" evidence="1">
    <location>
        <begin position="1"/>
        <end position="24"/>
    </location>
</feature>
<reference evidence="2" key="1">
    <citation type="journal article" date="2021" name="PeerJ">
        <title>Extensive microbial diversity within the chicken gut microbiome revealed by metagenomics and culture.</title>
        <authorList>
            <person name="Gilroy R."/>
            <person name="Ravi A."/>
            <person name="Getino M."/>
            <person name="Pursley I."/>
            <person name="Horton D.L."/>
            <person name="Alikhan N.F."/>
            <person name="Baker D."/>
            <person name="Gharbi K."/>
            <person name="Hall N."/>
            <person name="Watson M."/>
            <person name="Adriaenssens E.M."/>
            <person name="Foster-Nyarko E."/>
            <person name="Jarju S."/>
            <person name="Secka A."/>
            <person name="Antonio M."/>
            <person name="Oren A."/>
            <person name="Chaudhuri R.R."/>
            <person name="La Ragione R."/>
            <person name="Hildebrand F."/>
            <person name="Pallen M.J."/>
        </authorList>
    </citation>
    <scope>NUCLEOTIDE SEQUENCE</scope>
    <source>
        <strain evidence="2">ChiHjej13B12-14962</strain>
    </source>
</reference>
<comment type="caution">
    <text evidence="2">The sequence shown here is derived from an EMBL/GenBank/DDBJ whole genome shotgun (WGS) entry which is preliminary data.</text>
</comment>
<gene>
    <name evidence="2" type="ORF">K8V32_06815</name>
</gene>
<dbReference type="AlphaFoldDB" id="A0A921FLQ3"/>
<evidence type="ECO:0000313" key="3">
    <source>
        <dbReference type="Proteomes" id="UP000703315"/>
    </source>
</evidence>
<reference evidence="2" key="2">
    <citation type="submission" date="2021-09" db="EMBL/GenBank/DDBJ databases">
        <authorList>
            <person name="Gilroy R."/>
        </authorList>
    </citation>
    <scope>NUCLEOTIDE SEQUENCE</scope>
    <source>
        <strain evidence="2">ChiHjej13B12-14962</strain>
    </source>
</reference>
<dbReference type="Proteomes" id="UP000703315">
    <property type="component" value="Unassembled WGS sequence"/>
</dbReference>
<sequence>MARKNKRRRDQNPKRGRRTRPVGELNRAVFDTNYSHEESFDGGWHVRQIPAWRAVKIYTCPGCLRHIPQGQTHVVTWRSDWLMGDEDAGQLRRHWHSACWNNRRQDMRY</sequence>
<proteinExistence type="predicted"/>
<accession>A0A921FLQ3</accession>
<evidence type="ECO:0008006" key="4">
    <source>
        <dbReference type="Google" id="ProtNLM"/>
    </source>
</evidence>